<feature type="domain" description="HTH lacI-type" evidence="4">
    <location>
        <begin position="3"/>
        <end position="57"/>
    </location>
</feature>
<dbReference type="SUPFAM" id="SSF47413">
    <property type="entry name" value="lambda repressor-like DNA-binding domains"/>
    <property type="match status" value="1"/>
</dbReference>
<organism evidence="5 6">
    <name type="scientific">Paenibacillus sediminis</name>
    <dbReference type="NCBI Taxonomy" id="664909"/>
    <lineage>
        <taxon>Bacteria</taxon>
        <taxon>Bacillati</taxon>
        <taxon>Bacillota</taxon>
        <taxon>Bacilli</taxon>
        <taxon>Bacillales</taxon>
        <taxon>Paenibacillaceae</taxon>
        <taxon>Paenibacillus</taxon>
    </lineage>
</organism>
<reference evidence="5 6" key="1">
    <citation type="submission" date="2021-03" db="EMBL/GenBank/DDBJ databases">
        <title>Genomic Encyclopedia of Type Strains, Phase IV (KMG-IV): sequencing the most valuable type-strain genomes for metagenomic binning, comparative biology and taxonomic classification.</title>
        <authorList>
            <person name="Goeker M."/>
        </authorList>
    </citation>
    <scope>NUCLEOTIDE SEQUENCE [LARGE SCALE GENOMIC DNA]</scope>
    <source>
        <strain evidence="5 6">DSM 23491</strain>
    </source>
</reference>
<dbReference type="PANTHER" id="PTHR30146:SF149">
    <property type="entry name" value="HTH-TYPE TRANSCRIPTIONAL REGULATOR EBGR"/>
    <property type="match status" value="1"/>
</dbReference>
<evidence type="ECO:0000313" key="5">
    <source>
        <dbReference type="EMBL" id="MBP1936891.1"/>
    </source>
</evidence>
<name>A0ABS4H354_9BACL</name>
<evidence type="ECO:0000259" key="4">
    <source>
        <dbReference type="PROSITE" id="PS50932"/>
    </source>
</evidence>
<evidence type="ECO:0000256" key="1">
    <source>
        <dbReference type="ARBA" id="ARBA00023015"/>
    </source>
</evidence>
<keyword evidence="6" id="KW-1185">Reference proteome</keyword>
<dbReference type="SMART" id="SM00354">
    <property type="entry name" value="HTH_LACI"/>
    <property type="match status" value="1"/>
</dbReference>
<dbReference type="InterPro" id="IPR001761">
    <property type="entry name" value="Peripla_BP/Lac1_sug-bd_dom"/>
</dbReference>
<dbReference type="PANTHER" id="PTHR30146">
    <property type="entry name" value="LACI-RELATED TRANSCRIPTIONAL REPRESSOR"/>
    <property type="match status" value="1"/>
</dbReference>
<dbReference type="RefSeq" id="WP_209848299.1">
    <property type="nucleotide sequence ID" value="NZ_CBCRVE010000017.1"/>
</dbReference>
<dbReference type="EMBL" id="JAGGKP010000003">
    <property type="protein sequence ID" value="MBP1936891.1"/>
    <property type="molecule type" value="Genomic_DNA"/>
</dbReference>
<dbReference type="InterPro" id="IPR000843">
    <property type="entry name" value="HTH_LacI"/>
</dbReference>
<dbReference type="Pfam" id="PF00356">
    <property type="entry name" value="LacI"/>
    <property type="match status" value="1"/>
</dbReference>
<dbReference type="Proteomes" id="UP001519273">
    <property type="component" value="Unassembled WGS sequence"/>
</dbReference>
<dbReference type="Gene3D" id="1.10.260.40">
    <property type="entry name" value="lambda repressor-like DNA-binding domains"/>
    <property type="match status" value="1"/>
</dbReference>
<keyword evidence="2" id="KW-0238">DNA-binding</keyword>
<dbReference type="InterPro" id="IPR010982">
    <property type="entry name" value="Lambda_DNA-bd_dom_sf"/>
</dbReference>
<dbReference type="InterPro" id="IPR028082">
    <property type="entry name" value="Peripla_BP_I"/>
</dbReference>
<dbReference type="PROSITE" id="PS50932">
    <property type="entry name" value="HTH_LACI_2"/>
    <property type="match status" value="1"/>
</dbReference>
<dbReference type="PRINTS" id="PR00036">
    <property type="entry name" value="HTHLACI"/>
</dbReference>
<proteinExistence type="predicted"/>
<evidence type="ECO:0000256" key="3">
    <source>
        <dbReference type="ARBA" id="ARBA00023163"/>
    </source>
</evidence>
<comment type="caution">
    <text evidence="5">The sequence shown here is derived from an EMBL/GenBank/DDBJ whole genome shotgun (WGS) entry which is preliminary data.</text>
</comment>
<protein>
    <submittedName>
        <fullName evidence="5">LacI family transcriptional regulator</fullName>
    </submittedName>
</protein>
<dbReference type="CDD" id="cd19975">
    <property type="entry name" value="PBP1_CcpA-like"/>
    <property type="match status" value="1"/>
</dbReference>
<dbReference type="SUPFAM" id="SSF53822">
    <property type="entry name" value="Periplasmic binding protein-like I"/>
    <property type="match status" value="1"/>
</dbReference>
<keyword evidence="1" id="KW-0805">Transcription regulation</keyword>
<gene>
    <name evidence="5" type="ORF">J2Z20_001773</name>
</gene>
<evidence type="ECO:0000313" key="6">
    <source>
        <dbReference type="Proteomes" id="UP001519273"/>
    </source>
</evidence>
<sequence>MKPTIKDVARMAKVSISTVSRVMNAPETVAESKRARVLQAIEELQYQPNALAQGLISKKSNTLGVLIPDIRNPYYSDVIRGMEDAAKLLGYSLLICNTDRDEERLISYLENFYVKQVDGIIFASDFLRSSYYEAIQRLQFPAVLVSTSSTDFEIPSVQVDEEQAGYDAVRHLIEYGHRNIGMICFPLDGSVSGPPRYEGFVRALRENGLEQYSTCVEFADQWFEEAYEAAAKLFTKHPDLTAVFTASDEFAMGVISYLADQGISVPGQVSVIGFDNIRMAHIVIPKLTTIAQPVYQMGHMAVEKLHELITTGSVKVLRESVPHQLIVRDSTRSILSGNSTI</sequence>
<dbReference type="Gene3D" id="3.40.50.2300">
    <property type="match status" value="2"/>
</dbReference>
<dbReference type="CDD" id="cd01392">
    <property type="entry name" value="HTH_LacI"/>
    <property type="match status" value="1"/>
</dbReference>
<keyword evidence="3" id="KW-0804">Transcription</keyword>
<accession>A0ABS4H354</accession>
<dbReference type="PROSITE" id="PS00356">
    <property type="entry name" value="HTH_LACI_1"/>
    <property type="match status" value="1"/>
</dbReference>
<dbReference type="Pfam" id="PF00532">
    <property type="entry name" value="Peripla_BP_1"/>
    <property type="match status" value="1"/>
</dbReference>
<evidence type="ECO:0000256" key="2">
    <source>
        <dbReference type="ARBA" id="ARBA00023125"/>
    </source>
</evidence>